<dbReference type="PANTHER" id="PTHR43435:SF4">
    <property type="entry name" value="FGGY CARBOHYDRATE KINASE DOMAIN-CONTAINING PROTEIN"/>
    <property type="match status" value="1"/>
</dbReference>
<dbReference type="PIRSF" id="PIRSF000538">
    <property type="entry name" value="GlpK"/>
    <property type="match status" value="1"/>
</dbReference>
<evidence type="ECO:0000256" key="3">
    <source>
        <dbReference type="ARBA" id="ARBA00022777"/>
    </source>
</evidence>
<organism evidence="6">
    <name type="scientific">Alsobacter sp. KACC 23698</name>
    <dbReference type="NCBI Taxonomy" id="3149229"/>
    <lineage>
        <taxon>Bacteria</taxon>
        <taxon>Pseudomonadati</taxon>
        <taxon>Pseudomonadota</taxon>
        <taxon>Alphaproteobacteria</taxon>
        <taxon>Hyphomicrobiales</taxon>
        <taxon>Alsobacteraceae</taxon>
        <taxon>Alsobacter</taxon>
    </lineage>
</organism>
<dbReference type="Pfam" id="PF02782">
    <property type="entry name" value="FGGY_C"/>
    <property type="match status" value="1"/>
</dbReference>
<accession>A0AAU7JM31</accession>
<keyword evidence="2 6" id="KW-0808">Transferase</keyword>
<protein>
    <submittedName>
        <fullName evidence="6">FGGY-family carbohydrate kinase</fullName>
        <ecNumber evidence="6">2.7.1.-</ecNumber>
    </submittedName>
</protein>
<dbReference type="PANTHER" id="PTHR43435">
    <property type="entry name" value="RIBULOKINASE"/>
    <property type="match status" value="1"/>
</dbReference>
<reference evidence="6" key="1">
    <citation type="submission" date="2024-05" db="EMBL/GenBank/DDBJ databases">
        <authorList>
            <person name="Kim S."/>
            <person name="Heo J."/>
            <person name="Choi H."/>
            <person name="Choi Y."/>
            <person name="Kwon S.-W."/>
            <person name="Kim Y."/>
        </authorList>
    </citation>
    <scope>NUCLEOTIDE SEQUENCE</scope>
    <source>
        <strain evidence="6">KACC 23698</strain>
    </source>
</reference>
<comment type="similarity">
    <text evidence="1">Belongs to the FGGY kinase family.</text>
</comment>
<feature type="domain" description="Carbohydrate kinase FGGY N-terminal" evidence="4">
    <location>
        <begin position="13"/>
        <end position="271"/>
    </location>
</feature>
<dbReference type="InterPro" id="IPR018485">
    <property type="entry name" value="FGGY_C"/>
</dbReference>
<dbReference type="EMBL" id="CP157484">
    <property type="protein sequence ID" value="XBO41179.1"/>
    <property type="molecule type" value="Genomic_DNA"/>
</dbReference>
<dbReference type="FunFam" id="3.30.420.40:FF:000101">
    <property type="entry name" value="FGGY carbohydrate kinase domain-containing protein"/>
    <property type="match status" value="1"/>
</dbReference>
<dbReference type="Pfam" id="PF00370">
    <property type="entry name" value="FGGY_N"/>
    <property type="match status" value="1"/>
</dbReference>
<proteinExistence type="inferred from homology"/>
<evidence type="ECO:0000259" key="4">
    <source>
        <dbReference type="Pfam" id="PF00370"/>
    </source>
</evidence>
<dbReference type="InterPro" id="IPR043129">
    <property type="entry name" value="ATPase_NBD"/>
</dbReference>
<dbReference type="InterPro" id="IPR018484">
    <property type="entry name" value="FGGY_N"/>
</dbReference>
<evidence type="ECO:0000256" key="1">
    <source>
        <dbReference type="ARBA" id="ARBA00009156"/>
    </source>
</evidence>
<dbReference type="AlphaFoldDB" id="A0AAU7JM31"/>
<dbReference type="Gene3D" id="1.20.58.2240">
    <property type="match status" value="1"/>
</dbReference>
<name>A0AAU7JM31_9HYPH</name>
<gene>
    <name evidence="6" type="ORF">ABEG18_10590</name>
</gene>
<dbReference type="Gene3D" id="3.30.420.40">
    <property type="match status" value="1"/>
</dbReference>
<dbReference type="CDD" id="cd07782">
    <property type="entry name" value="ASKHA_NBD_FGGY_D-RBK"/>
    <property type="match status" value="1"/>
</dbReference>
<dbReference type="InterPro" id="IPR000577">
    <property type="entry name" value="Carb_kinase_FGGY"/>
</dbReference>
<dbReference type="SUPFAM" id="SSF53067">
    <property type="entry name" value="Actin-like ATPase domain"/>
    <property type="match status" value="2"/>
</dbReference>
<dbReference type="InterPro" id="IPR006003">
    <property type="entry name" value="FGGY_RbtK-like"/>
</dbReference>
<evidence type="ECO:0000313" key="6">
    <source>
        <dbReference type="EMBL" id="XBO41179.1"/>
    </source>
</evidence>
<dbReference type="GO" id="GO:0019321">
    <property type="term" value="P:pentose metabolic process"/>
    <property type="evidence" value="ECO:0007669"/>
    <property type="project" value="TreeGrafter"/>
</dbReference>
<dbReference type="GO" id="GO:0019150">
    <property type="term" value="F:D-ribulokinase activity"/>
    <property type="evidence" value="ECO:0007669"/>
    <property type="project" value="TreeGrafter"/>
</dbReference>
<dbReference type="EC" id="2.7.1.-" evidence="6"/>
<dbReference type="NCBIfam" id="TIGR01315">
    <property type="entry name" value="5C_CHO_kinase"/>
    <property type="match status" value="1"/>
</dbReference>
<evidence type="ECO:0000259" key="5">
    <source>
        <dbReference type="Pfam" id="PF02782"/>
    </source>
</evidence>
<sequence>MSAAARSPGAPRYVIGVDVGTGSARAGLFEADGSLLADARRDISLWHDVPDYAEQSSAEIWRAVCACVRDVVQQAAVQPRAIAGIGFDATCSLVVLGEGGRSLPVGAHGDPARDIIVWMDHRALDQARRINETQHPVLSYVGGRISPEMQTPKLLWLKEQLPGAYHAAWRFFDLADFLTWRATGSLARSVCTVTCKWTYLAHERRWDPGYFRQIGLGDLTDDGFARIGDEIVPAGAPLGDGLTASAAAELGLAPGTPVGAGLIDAHAGGLGSIGSRSVHGTPLTRMAYVFGTSACTMASGEEPIFIPGVWGPYFSAMAPGLWLSEGGQSAAGAAIEQLIAFHPAWPELKARAAAEGLAPPEWCAGQAAAKSPTLSDAVRLAGPLQVVPDFLGNRSPHAEPQARALVAGLGMERDLDHLVALYVAGVLGVGYGLRQIIDVSRARGATIEALALSGGAGRNPLVRQLLADCAGLPALASDGADPVLRGAAMLGAVAGGVHANLHAAMDAMSPDAVAYEPVAGDLAQVHQQRYAAFERLERCAREAMLTDLASPASNPQGGAL</sequence>
<dbReference type="RefSeq" id="WP_406858031.1">
    <property type="nucleotide sequence ID" value="NZ_CP157484.1"/>
</dbReference>
<evidence type="ECO:0000256" key="2">
    <source>
        <dbReference type="ARBA" id="ARBA00022679"/>
    </source>
</evidence>
<feature type="domain" description="Carbohydrate kinase FGGY C-terminal" evidence="5">
    <location>
        <begin position="286"/>
        <end position="494"/>
    </location>
</feature>
<keyword evidence="3 6" id="KW-0418">Kinase</keyword>
<dbReference type="GO" id="GO:0005737">
    <property type="term" value="C:cytoplasm"/>
    <property type="evidence" value="ECO:0007669"/>
    <property type="project" value="TreeGrafter"/>
</dbReference>